<dbReference type="RefSeq" id="WP_150901836.1">
    <property type="nucleotide sequence ID" value="NZ_VTWT01000001.1"/>
</dbReference>
<sequence length="125" mass="14480">MKPQKKEPLHNQAHLKVFRKELRSNLTPAEAVLWKALQGSQLEGRKFRRQHSFGKYILDFYCPAERLAVELDGRHHFSDAGFEADSERSAFLESHGIKVLRFENKEVFEQLDGVLEEIRLAFGNA</sequence>
<gene>
    <name evidence="2" type="ORF">F0P94_00990</name>
</gene>
<dbReference type="InterPro" id="IPR047216">
    <property type="entry name" value="Endonuclease_DUF559_bact"/>
</dbReference>
<feature type="domain" description="DUF559" evidence="1">
    <location>
        <begin position="16"/>
        <end position="119"/>
    </location>
</feature>
<dbReference type="EMBL" id="VTWT01000001">
    <property type="protein sequence ID" value="KAA9345693.1"/>
    <property type="molecule type" value="Genomic_DNA"/>
</dbReference>
<protein>
    <submittedName>
        <fullName evidence="2">Endonuclease domain-containing protein</fullName>
    </submittedName>
</protein>
<keyword evidence="2" id="KW-0255">Endonuclease</keyword>
<keyword evidence="2" id="KW-0378">Hydrolase</keyword>
<dbReference type="Pfam" id="PF04480">
    <property type="entry name" value="DUF559"/>
    <property type="match status" value="1"/>
</dbReference>
<dbReference type="GO" id="GO:0004519">
    <property type="term" value="F:endonuclease activity"/>
    <property type="evidence" value="ECO:0007669"/>
    <property type="project" value="UniProtKB-KW"/>
</dbReference>
<dbReference type="AlphaFoldDB" id="A0A5N1J693"/>
<organism evidence="2 3">
    <name type="scientific">Adhaeribacter soli</name>
    <dbReference type="NCBI Taxonomy" id="2607655"/>
    <lineage>
        <taxon>Bacteria</taxon>
        <taxon>Pseudomonadati</taxon>
        <taxon>Bacteroidota</taxon>
        <taxon>Cytophagia</taxon>
        <taxon>Cytophagales</taxon>
        <taxon>Hymenobacteraceae</taxon>
        <taxon>Adhaeribacter</taxon>
    </lineage>
</organism>
<evidence type="ECO:0000313" key="2">
    <source>
        <dbReference type="EMBL" id="KAA9345693.1"/>
    </source>
</evidence>
<dbReference type="PANTHER" id="PTHR38590:SF1">
    <property type="entry name" value="BLL0828 PROTEIN"/>
    <property type="match status" value="1"/>
</dbReference>
<comment type="caution">
    <text evidence="2">The sequence shown here is derived from an EMBL/GenBank/DDBJ whole genome shotgun (WGS) entry which is preliminary data.</text>
</comment>
<proteinExistence type="predicted"/>
<dbReference type="PANTHER" id="PTHR38590">
    <property type="entry name" value="BLL0828 PROTEIN"/>
    <property type="match status" value="1"/>
</dbReference>
<name>A0A5N1J693_9BACT</name>
<dbReference type="CDD" id="cd01038">
    <property type="entry name" value="Endonuclease_DUF559"/>
    <property type="match status" value="1"/>
</dbReference>
<dbReference type="SUPFAM" id="SSF52980">
    <property type="entry name" value="Restriction endonuclease-like"/>
    <property type="match status" value="1"/>
</dbReference>
<keyword evidence="2" id="KW-0540">Nuclease</keyword>
<dbReference type="InterPro" id="IPR011335">
    <property type="entry name" value="Restrct_endonuc-II-like"/>
</dbReference>
<evidence type="ECO:0000313" key="3">
    <source>
        <dbReference type="Proteomes" id="UP000326570"/>
    </source>
</evidence>
<dbReference type="InterPro" id="IPR007569">
    <property type="entry name" value="DUF559"/>
</dbReference>
<accession>A0A5N1J693</accession>
<keyword evidence="3" id="KW-1185">Reference proteome</keyword>
<evidence type="ECO:0000259" key="1">
    <source>
        <dbReference type="Pfam" id="PF04480"/>
    </source>
</evidence>
<dbReference type="Gene3D" id="3.40.960.10">
    <property type="entry name" value="VSR Endonuclease"/>
    <property type="match status" value="1"/>
</dbReference>
<reference evidence="2 3" key="1">
    <citation type="submission" date="2019-09" db="EMBL/GenBank/DDBJ databases">
        <title>Genome sequence of Adhaeribacter sp. M2.</title>
        <authorList>
            <person name="Srinivasan S."/>
        </authorList>
    </citation>
    <scope>NUCLEOTIDE SEQUENCE [LARGE SCALE GENOMIC DNA]</scope>
    <source>
        <strain evidence="2 3">M2</strain>
    </source>
</reference>
<dbReference type="Proteomes" id="UP000326570">
    <property type="component" value="Unassembled WGS sequence"/>
</dbReference>